<evidence type="ECO:0000313" key="3">
    <source>
        <dbReference type="Proteomes" id="UP000573599"/>
    </source>
</evidence>
<feature type="transmembrane region" description="Helical" evidence="1">
    <location>
        <begin position="121"/>
        <end position="140"/>
    </location>
</feature>
<comment type="caution">
    <text evidence="2">The sequence shown here is derived from an EMBL/GenBank/DDBJ whole genome shotgun (WGS) entry which is preliminary data.</text>
</comment>
<proteinExistence type="predicted"/>
<keyword evidence="1" id="KW-0812">Transmembrane</keyword>
<keyword evidence="2" id="KW-0808">Transferase</keyword>
<dbReference type="RefSeq" id="WP_179422565.1">
    <property type="nucleotide sequence ID" value="NZ_JACCAB010000001.1"/>
</dbReference>
<dbReference type="GO" id="GO:0016740">
    <property type="term" value="F:transferase activity"/>
    <property type="evidence" value="ECO:0007669"/>
    <property type="project" value="UniProtKB-KW"/>
</dbReference>
<keyword evidence="1" id="KW-0472">Membrane</keyword>
<accession>A0A852WSJ8</accession>
<gene>
    <name evidence="2" type="ORF">BJ986_002753</name>
</gene>
<feature type="transmembrane region" description="Helical" evidence="1">
    <location>
        <begin position="70"/>
        <end position="88"/>
    </location>
</feature>
<reference evidence="2 3" key="1">
    <citation type="submission" date="2020-07" db="EMBL/GenBank/DDBJ databases">
        <title>Sequencing the genomes of 1000 actinobacteria strains.</title>
        <authorList>
            <person name="Klenk H.-P."/>
        </authorList>
    </citation>
    <scope>NUCLEOTIDE SEQUENCE [LARGE SCALE GENOMIC DNA]</scope>
    <source>
        <strain evidence="2 3">DSM 23987</strain>
    </source>
</reference>
<sequence length="155" mass="15784">MSTRGWIGARRAALEVGTAFGASAALLWLAVVGIGHVVPGDATVAALLVFAAAAGAGYSSRRGGLVQASLTAGTIASLSIVVSVRALMSLVPDSWVSPIVTVALTPADNVAQSRVETFDPYVGLLLLGALFGLALLVDVLPRLRRPAQTSPIQPV</sequence>
<evidence type="ECO:0000313" key="2">
    <source>
        <dbReference type="EMBL" id="NYG08266.1"/>
    </source>
</evidence>
<dbReference type="AlphaFoldDB" id="A0A852WSJ8"/>
<protein>
    <submittedName>
        <fullName evidence="2">Mannose/fructose/N-acetylgalactosamine-specific phosphotransferase system component IIC</fullName>
    </submittedName>
</protein>
<feature type="transmembrane region" description="Helical" evidence="1">
    <location>
        <begin position="37"/>
        <end position="58"/>
    </location>
</feature>
<organism evidence="2 3">
    <name type="scientific">Pedococcus badiiscoriae</name>
    <dbReference type="NCBI Taxonomy" id="642776"/>
    <lineage>
        <taxon>Bacteria</taxon>
        <taxon>Bacillati</taxon>
        <taxon>Actinomycetota</taxon>
        <taxon>Actinomycetes</taxon>
        <taxon>Micrococcales</taxon>
        <taxon>Intrasporangiaceae</taxon>
        <taxon>Pedococcus</taxon>
    </lineage>
</organism>
<keyword evidence="3" id="KW-1185">Reference proteome</keyword>
<dbReference type="Proteomes" id="UP000573599">
    <property type="component" value="Unassembled WGS sequence"/>
</dbReference>
<evidence type="ECO:0000256" key="1">
    <source>
        <dbReference type="SAM" id="Phobius"/>
    </source>
</evidence>
<dbReference type="EMBL" id="JACCAB010000001">
    <property type="protein sequence ID" value="NYG08266.1"/>
    <property type="molecule type" value="Genomic_DNA"/>
</dbReference>
<feature type="transmembrane region" description="Helical" evidence="1">
    <location>
        <begin position="12"/>
        <end position="31"/>
    </location>
</feature>
<keyword evidence="1" id="KW-1133">Transmembrane helix</keyword>
<name>A0A852WSJ8_9MICO</name>